<dbReference type="AlphaFoldDB" id="A0A6G0WME7"/>
<name>A0A6G0WME7_9STRA</name>
<dbReference type="EMBL" id="VJMJ01000176">
    <property type="protein sequence ID" value="KAF0728511.1"/>
    <property type="molecule type" value="Genomic_DNA"/>
</dbReference>
<accession>A0A6G0WME7</accession>
<evidence type="ECO:0000313" key="3">
    <source>
        <dbReference type="Proteomes" id="UP000481153"/>
    </source>
</evidence>
<feature type="region of interest" description="Disordered" evidence="1">
    <location>
        <begin position="653"/>
        <end position="673"/>
    </location>
</feature>
<sequence length="724" mass="83247">MSFLQFVRKSGENFDLNLFVLIWKNATKVCLTFKKLLSSSRSEFHSKDLVCHAEKCVVECIAQLKSYQESISISPNLVSHEIQGLRVLIKAINGIASCFIDVMSEEEIIMTWKLFGIFGGEVLKLLIQELLDSSLQSQLKLLYEEVQASVQKALSLSHFSSQEGKLEDFEVCFTDRFSELVSTHKAPHLYVQFLLAGFARFYVKSPAQDETIDCALRLRILKLLIKDYTEEYLIGRNLAKNCSRQISIETVLLLLLDGSRSSFVAVQQKLLQYTLQDTSTRDCRELCKSIWKQAMFIWYVLYSGFLAKQCRNEQCKYLGDQFVELLVDMTCGFTAELNYGPRMVSMDLLRDLHYYMDASQKSICITRIMSVVENMCSDGPSYNFNLTSEATIDLFAFFVGNNYFLSNVDNETKTEFVDKYLLMCYECYGTAVKILSDDKEVCESDDNLWRIVDVTLLVMKAIFCSISFDSDEVHHRDSDVYQVLQMTTPLLFQIVALIAGSNTQTRRIVKTSLFLVIRYDDGLKLNSENHFIRLLRCLRQFADRSTAFISTGFMLKFISDIHIPQDHNDTILVQTHIVHLFILLLSNEEWPSYFTVLNALCSFLLRSNLNLHFETFGNVGSMHKKNVITVVELQSKHMNELIIEMSSVSHNSCKRLDEESRKQTGNTPKRTSHEAELDHLISMCTEVKRRCAVKLQYNNNVLSFPYKEIQKACNALNTFLDTLR</sequence>
<protein>
    <submittedName>
        <fullName evidence="2">Uncharacterized protein</fullName>
    </submittedName>
</protein>
<evidence type="ECO:0000256" key="1">
    <source>
        <dbReference type="SAM" id="MobiDB-lite"/>
    </source>
</evidence>
<comment type="caution">
    <text evidence="2">The sequence shown here is derived from an EMBL/GenBank/DDBJ whole genome shotgun (WGS) entry which is preliminary data.</text>
</comment>
<organism evidence="2 3">
    <name type="scientific">Aphanomyces euteiches</name>
    <dbReference type="NCBI Taxonomy" id="100861"/>
    <lineage>
        <taxon>Eukaryota</taxon>
        <taxon>Sar</taxon>
        <taxon>Stramenopiles</taxon>
        <taxon>Oomycota</taxon>
        <taxon>Saprolegniomycetes</taxon>
        <taxon>Saprolegniales</taxon>
        <taxon>Verrucalvaceae</taxon>
        <taxon>Aphanomyces</taxon>
    </lineage>
</organism>
<proteinExistence type="predicted"/>
<evidence type="ECO:0000313" key="2">
    <source>
        <dbReference type="EMBL" id="KAF0728511.1"/>
    </source>
</evidence>
<gene>
    <name evidence="2" type="ORF">Ae201684_013696</name>
</gene>
<keyword evidence="3" id="KW-1185">Reference proteome</keyword>
<dbReference type="Proteomes" id="UP000481153">
    <property type="component" value="Unassembled WGS sequence"/>
</dbReference>
<reference evidence="2 3" key="1">
    <citation type="submission" date="2019-07" db="EMBL/GenBank/DDBJ databases">
        <title>Genomics analysis of Aphanomyces spp. identifies a new class of oomycete effector associated with host adaptation.</title>
        <authorList>
            <person name="Gaulin E."/>
        </authorList>
    </citation>
    <scope>NUCLEOTIDE SEQUENCE [LARGE SCALE GENOMIC DNA]</scope>
    <source>
        <strain evidence="2 3">ATCC 201684</strain>
    </source>
</reference>